<reference evidence="1 2" key="1">
    <citation type="submission" date="2019-09" db="EMBL/GenBank/DDBJ databases">
        <title>Distinct polysaccharide growth profiles of human intestinal Prevotella copri isolates.</title>
        <authorList>
            <person name="Fehlner-Peach H."/>
            <person name="Magnabosco C."/>
            <person name="Raghavan V."/>
            <person name="Scher J.U."/>
            <person name="Tett A."/>
            <person name="Cox L.M."/>
            <person name="Gottsegen C."/>
            <person name="Watters A."/>
            <person name="Wiltshire- Gordon J.D."/>
            <person name="Segata N."/>
            <person name="Bonneau R."/>
            <person name="Littman D.R."/>
        </authorList>
    </citation>
    <scope>NUCLEOTIDE SEQUENCE [LARGE SCALE GENOMIC DNA]</scope>
    <source>
        <strain evidence="2">iA622</strain>
    </source>
</reference>
<dbReference type="InterPro" id="IPR039968">
    <property type="entry name" value="BcerS-like"/>
</dbReference>
<dbReference type="InterPro" id="IPR016181">
    <property type="entry name" value="Acyl_CoA_acyltransferase"/>
</dbReference>
<dbReference type="SUPFAM" id="SSF55729">
    <property type="entry name" value="Acyl-CoA N-acyltransferases (Nat)"/>
    <property type="match status" value="1"/>
</dbReference>
<keyword evidence="1" id="KW-0808">Transferase</keyword>
<accession>A0A6G1U0D5</accession>
<evidence type="ECO:0000313" key="2">
    <source>
        <dbReference type="Proteomes" id="UP000480425"/>
    </source>
</evidence>
<dbReference type="OrthoDB" id="9806005at2"/>
<dbReference type="Proteomes" id="UP000480425">
    <property type="component" value="Unassembled WGS sequence"/>
</dbReference>
<dbReference type="GO" id="GO:0016740">
    <property type="term" value="F:transferase activity"/>
    <property type="evidence" value="ECO:0007669"/>
    <property type="project" value="UniProtKB-KW"/>
</dbReference>
<dbReference type="Gene3D" id="3.40.630.30">
    <property type="match status" value="1"/>
</dbReference>
<protein>
    <submittedName>
        <fullName evidence="1">N-acetyltransferase</fullName>
    </submittedName>
</protein>
<name>A0A6G1U0D5_9BACT</name>
<dbReference type="PANTHER" id="PTHR41368">
    <property type="entry name" value="PROTEIN YGHO"/>
    <property type="match status" value="1"/>
</dbReference>
<dbReference type="AlphaFoldDB" id="A0A6G1U0D5"/>
<proteinExistence type="predicted"/>
<dbReference type="EMBL" id="VZCB01000045">
    <property type="protein sequence ID" value="MQN80251.1"/>
    <property type="molecule type" value="Genomic_DNA"/>
</dbReference>
<sequence>MSNIRIIPVTTRKGLRAFVNFYYELYKGNKFAVPFLRFDEMNTLSKRKNPAFEFCEAQYFLAVDGEARIVGRVAAIINRRANEQWNKKQVRFGWFDFVDDLEVSQALLNAVEAWGRTKGMTECVGPLGFTDMDREGLLIEGFHHKSTMYINYNYPYYKNHMEAMSFYEKDNDWLEYRIKVPEETPAKFVRTAEMIEKRYNLHVHKFTFRELVKSGMGREVFHIVNETYKDLYDFQQLTDSQIDKYVNDYIKKADLNLVTGVVDGNDGNRLIGFGVSFPSFTDALQKIGNGKLLPWGWLKILKVLKFHATDTVDLLLIGVLPEYRAKGANALIFADLIEQYHRYGFKWAEAMPQMESNKGVQSQWQYLESEQHRRRRCYRKVMVR</sequence>
<evidence type="ECO:0000313" key="1">
    <source>
        <dbReference type="EMBL" id="MQN80251.1"/>
    </source>
</evidence>
<dbReference type="PANTHER" id="PTHR41368:SF1">
    <property type="entry name" value="PROTEIN YGHO"/>
    <property type="match status" value="1"/>
</dbReference>
<comment type="caution">
    <text evidence="1">The sequence shown here is derived from an EMBL/GenBank/DDBJ whole genome shotgun (WGS) entry which is preliminary data.</text>
</comment>
<dbReference type="RefSeq" id="WP_153122555.1">
    <property type="nucleotide sequence ID" value="NZ_VZCB01000045.1"/>
</dbReference>
<organism evidence="1 2">
    <name type="scientific">Segatella copri</name>
    <dbReference type="NCBI Taxonomy" id="165179"/>
    <lineage>
        <taxon>Bacteria</taxon>
        <taxon>Pseudomonadati</taxon>
        <taxon>Bacteroidota</taxon>
        <taxon>Bacteroidia</taxon>
        <taxon>Bacteroidales</taxon>
        <taxon>Prevotellaceae</taxon>
        <taxon>Segatella</taxon>
    </lineage>
</organism>
<gene>
    <name evidence="1" type="ORF">F7D73_04665</name>
</gene>